<dbReference type="FunFam" id="3.60.21.10:FF:000020">
    <property type="entry name" value="NT5E isoform 4"/>
    <property type="match status" value="1"/>
</dbReference>
<name>A0A482VJ63_ASBVE</name>
<comment type="subcellular location">
    <subcellularLocation>
        <location evidence="1">Secreted</location>
    </subcellularLocation>
</comment>
<dbReference type="GO" id="GO:0008253">
    <property type="term" value="F:5'-nucleotidase activity"/>
    <property type="evidence" value="ECO:0007669"/>
    <property type="project" value="TreeGrafter"/>
</dbReference>
<dbReference type="GO" id="GO:0046872">
    <property type="term" value="F:metal ion binding"/>
    <property type="evidence" value="ECO:0007669"/>
    <property type="project" value="UniProtKB-KW"/>
</dbReference>
<reference evidence="15 16" key="1">
    <citation type="submission" date="2017-03" db="EMBL/GenBank/DDBJ databases">
        <title>Genome of the blue death feigning beetle - Asbolus verrucosus.</title>
        <authorList>
            <person name="Rider S.D."/>
        </authorList>
    </citation>
    <scope>NUCLEOTIDE SEQUENCE [LARGE SCALE GENOMIC DNA]</scope>
    <source>
        <strain evidence="15">Butters</strain>
        <tissue evidence="15">Head and leg muscle</tissue>
    </source>
</reference>
<dbReference type="PANTHER" id="PTHR11575:SF32">
    <property type="entry name" value="APYRASE-LIKE PROTEIN"/>
    <property type="match status" value="1"/>
</dbReference>
<dbReference type="Proteomes" id="UP000292052">
    <property type="component" value="Unassembled WGS sequence"/>
</dbReference>
<sequence length="487" mass="54794">MKERPNPLLLNAGDNFQGTLWYIVHRWNVTQHFLNKLPFDAITIGNHEFDDGIAGLVPFLKTIRAPVIVSNIDATKEPALQNLYNKSVIVEKNGRKIGIIGAITTTTTQTSHTENLIFEDESASVNAEAKRLEGEVFTNIVLSHCGYEADLEIARKSTGKISLIVGGHTDTFLYSGTPVPGPDKPLGPYPTVVLNENGNSVLVVQASAYTKYLGNLTVVYDDFGNVTTWHGNPVFLEPKLPTDPDIDAELKIWQEAVDREGNKTVGETLIEMPNSPCRATECSLGNFATDAMVAYVRFSFMHSRTYYLFFPLQYMNEADERSWTYLIAMIHAGGMRAGIEKGPISFNELIATFPFQDTIDVFDIKGKHIKKILESCMDDVHLKWPHLFQVSGLRVVFNTTNPEGQRVQSLKIRCRECTTPVFDNVVLEKYYKILLPTFLTSSGFNPLFKQYLINKQIGDLDSTVYAKYLMERNPLFQQVEDRIEITS</sequence>
<evidence type="ECO:0000256" key="9">
    <source>
        <dbReference type="ARBA" id="ARBA00022741"/>
    </source>
</evidence>
<organism evidence="15 16">
    <name type="scientific">Asbolus verrucosus</name>
    <name type="common">Desert ironclad beetle</name>
    <dbReference type="NCBI Taxonomy" id="1661398"/>
    <lineage>
        <taxon>Eukaryota</taxon>
        <taxon>Metazoa</taxon>
        <taxon>Ecdysozoa</taxon>
        <taxon>Arthropoda</taxon>
        <taxon>Hexapoda</taxon>
        <taxon>Insecta</taxon>
        <taxon>Pterygota</taxon>
        <taxon>Neoptera</taxon>
        <taxon>Endopterygota</taxon>
        <taxon>Coleoptera</taxon>
        <taxon>Polyphaga</taxon>
        <taxon>Cucujiformia</taxon>
        <taxon>Tenebrionidae</taxon>
        <taxon>Pimeliinae</taxon>
        <taxon>Asbolus</taxon>
    </lineage>
</organism>
<evidence type="ECO:0000256" key="4">
    <source>
        <dbReference type="ARBA" id="ARBA00022442"/>
    </source>
</evidence>
<comment type="similarity">
    <text evidence="2 12">Belongs to the 5'-nucleotidase family.</text>
</comment>
<dbReference type="GO" id="GO:0000166">
    <property type="term" value="F:nucleotide binding"/>
    <property type="evidence" value="ECO:0007669"/>
    <property type="project" value="UniProtKB-KW"/>
</dbReference>
<dbReference type="SUPFAM" id="SSF55816">
    <property type="entry name" value="5'-nucleotidase (syn. UDP-sugar hydrolase), C-terminal domain"/>
    <property type="match status" value="1"/>
</dbReference>
<dbReference type="InterPro" id="IPR029052">
    <property type="entry name" value="Metallo-depent_PP-like"/>
</dbReference>
<dbReference type="Pfam" id="PF00149">
    <property type="entry name" value="Metallophos"/>
    <property type="match status" value="1"/>
</dbReference>
<dbReference type="InterPro" id="IPR036907">
    <property type="entry name" value="5'-Nucleotdase_C_sf"/>
</dbReference>
<comment type="caution">
    <text evidence="15">The sequence shown here is derived from an EMBL/GenBank/DDBJ whole genome shotgun (WGS) entry which is preliminary data.</text>
</comment>
<dbReference type="CDD" id="cd07409">
    <property type="entry name" value="MPP_CD73_N"/>
    <property type="match status" value="1"/>
</dbReference>
<dbReference type="GO" id="GO:0004050">
    <property type="term" value="F:apyrase activity"/>
    <property type="evidence" value="ECO:0007669"/>
    <property type="project" value="UniProtKB-EC"/>
</dbReference>
<feature type="domain" description="Calcineurin-like phosphoesterase" evidence="13">
    <location>
        <begin position="6"/>
        <end position="169"/>
    </location>
</feature>
<gene>
    <name evidence="15" type="ORF">BDFB_007849</name>
</gene>
<dbReference type="PRINTS" id="PR01607">
    <property type="entry name" value="APYRASEFAMLY"/>
</dbReference>
<dbReference type="GO" id="GO:0090729">
    <property type="term" value="F:toxin activity"/>
    <property type="evidence" value="ECO:0007669"/>
    <property type="project" value="UniProtKB-KW"/>
</dbReference>
<accession>A0A482VJ63</accession>
<dbReference type="GO" id="GO:0005886">
    <property type="term" value="C:plasma membrane"/>
    <property type="evidence" value="ECO:0007669"/>
    <property type="project" value="TreeGrafter"/>
</dbReference>
<dbReference type="SUPFAM" id="SSF56300">
    <property type="entry name" value="Metallo-dependent phosphatases"/>
    <property type="match status" value="1"/>
</dbReference>
<evidence type="ECO:0000256" key="7">
    <source>
        <dbReference type="ARBA" id="ARBA00022723"/>
    </source>
</evidence>
<dbReference type="FunFam" id="3.90.780.10:FF:000015">
    <property type="entry name" value="Trifunctional nucleotide phosphoesterase protein YfkN"/>
    <property type="match status" value="1"/>
</dbReference>
<keyword evidence="4" id="KW-1201">Platelet aggregation inhibiting toxin</keyword>
<dbReference type="OrthoDB" id="7722975at2759"/>
<evidence type="ECO:0000256" key="10">
    <source>
        <dbReference type="ARBA" id="ARBA00022801"/>
    </source>
</evidence>
<dbReference type="EMBL" id="QDEB01093593">
    <property type="protein sequence ID" value="RZC32902.1"/>
    <property type="molecule type" value="Genomic_DNA"/>
</dbReference>
<evidence type="ECO:0000256" key="1">
    <source>
        <dbReference type="ARBA" id="ARBA00004613"/>
    </source>
</evidence>
<evidence type="ECO:0000256" key="11">
    <source>
        <dbReference type="ARBA" id="ARBA00023240"/>
    </source>
</evidence>
<keyword evidence="9 12" id="KW-0547">Nucleotide-binding</keyword>
<dbReference type="AlphaFoldDB" id="A0A482VJ63"/>
<evidence type="ECO:0000259" key="13">
    <source>
        <dbReference type="Pfam" id="PF00149"/>
    </source>
</evidence>
<keyword evidence="7" id="KW-0479">Metal-binding</keyword>
<keyword evidence="11" id="KW-1199">Hemostasis impairing toxin</keyword>
<keyword evidence="10 12" id="KW-0378">Hydrolase</keyword>
<evidence type="ECO:0000256" key="6">
    <source>
        <dbReference type="ARBA" id="ARBA00022656"/>
    </source>
</evidence>
<keyword evidence="6" id="KW-0800">Toxin</keyword>
<dbReference type="Gene3D" id="3.90.780.10">
    <property type="entry name" value="5'-Nucleotidase, C-terminal domain"/>
    <property type="match status" value="1"/>
</dbReference>
<evidence type="ECO:0000313" key="16">
    <source>
        <dbReference type="Proteomes" id="UP000292052"/>
    </source>
</evidence>
<keyword evidence="8" id="KW-0732">Signal</keyword>
<dbReference type="InterPro" id="IPR008334">
    <property type="entry name" value="5'-Nucleotdase_C"/>
</dbReference>
<evidence type="ECO:0000256" key="12">
    <source>
        <dbReference type="RuleBase" id="RU362119"/>
    </source>
</evidence>
<dbReference type="InterPro" id="IPR006146">
    <property type="entry name" value="5'-Nucleotdase_CS"/>
</dbReference>
<evidence type="ECO:0000256" key="3">
    <source>
        <dbReference type="ARBA" id="ARBA00012148"/>
    </source>
</evidence>
<dbReference type="GO" id="GO:0006196">
    <property type="term" value="P:AMP catabolic process"/>
    <property type="evidence" value="ECO:0007669"/>
    <property type="project" value="TreeGrafter"/>
</dbReference>
<feature type="domain" description="5'-Nucleotidase C-terminal" evidence="14">
    <location>
        <begin position="271"/>
        <end position="444"/>
    </location>
</feature>
<evidence type="ECO:0000256" key="8">
    <source>
        <dbReference type="ARBA" id="ARBA00022729"/>
    </source>
</evidence>
<proteinExistence type="inferred from homology"/>
<keyword evidence="16" id="KW-1185">Reference proteome</keyword>
<dbReference type="EC" id="3.6.1.5" evidence="3"/>
<evidence type="ECO:0000256" key="5">
    <source>
        <dbReference type="ARBA" id="ARBA00022525"/>
    </source>
</evidence>
<keyword evidence="5" id="KW-0964">Secreted</keyword>
<dbReference type="InterPro" id="IPR004843">
    <property type="entry name" value="Calcineurin-like_PHP"/>
</dbReference>
<dbReference type="PROSITE" id="PS00786">
    <property type="entry name" value="5_NUCLEOTIDASE_2"/>
    <property type="match status" value="1"/>
</dbReference>
<dbReference type="PANTHER" id="PTHR11575">
    <property type="entry name" value="5'-NUCLEOTIDASE-RELATED"/>
    <property type="match status" value="1"/>
</dbReference>
<evidence type="ECO:0000313" key="15">
    <source>
        <dbReference type="EMBL" id="RZC32902.1"/>
    </source>
</evidence>
<dbReference type="Pfam" id="PF02872">
    <property type="entry name" value="5_nucleotid_C"/>
    <property type="match status" value="1"/>
</dbReference>
<dbReference type="GO" id="GO:0005576">
    <property type="term" value="C:extracellular region"/>
    <property type="evidence" value="ECO:0007669"/>
    <property type="project" value="UniProtKB-SubCell"/>
</dbReference>
<dbReference type="Gene3D" id="3.60.21.10">
    <property type="match status" value="1"/>
</dbReference>
<evidence type="ECO:0000259" key="14">
    <source>
        <dbReference type="Pfam" id="PF02872"/>
    </source>
</evidence>
<dbReference type="InterPro" id="IPR006179">
    <property type="entry name" value="5_nucleotidase/apyrase"/>
</dbReference>
<evidence type="ECO:0000256" key="2">
    <source>
        <dbReference type="ARBA" id="ARBA00006654"/>
    </source>
</evidence>
<dbReference type="STRING" id="1661398.A0A482VJ63"/>
<protein>
    <recommendedName>
        <fullName evidence="3">apyrase</fullName>
        <ecNumber evidence="3">3.6.1.5</ecNumber>
    </recommendedName>
</protein>